<organism evidence="1">
    <name type="scientific">Anguilla anguilla</name>
    <name type="common">European freshwater eel</name>
    <name type="synonym">Muraena anguilla</name>
    <dbReference type="NCBI Taxonomy" id="7936"/>
    <lineage>
        <taxon>Eukaryota</taxon>
        <taxon>Metazoa</taxon>
        <taxon>Chordata</taxon>
        <taxon>Craniata</taxon>
        <taxon>Vertebrata</taxon>
        <taxon>Euteleostomi</taxon>
        <taxon>Actinopterygii</taxon>
        <taxon>Neopterygii</taxon>
        <taxon>Teleostei</taxon>
        <taxon>Anguilliformes</taxon>
        <taxon>Anguillidae</taxon>
        <taxon>Anguilla</taxon>
    </lineage>
</organism>
<protein>
    <submittedName>
        <fullName evidence="1">Uncharacterized protein</fullName>
    </submittedName>
</protein>
<reference evidence="1" key="1">
    <citation type="submission" date="2014-11" db="EMBL/GenBank/DDBJ databases">
        <authorList>
            <person name="Amaro Gonzalez C."/>
        </authorList>
    </citation>
    <scope>NUCLEOTIDE SEQUENCE</scope>
</reference>
<name>A0A0E9SII6_ANGAN</name>
<reference evidence="1" key="2">
    <citation type="journal article" date="2015" name="Fish Shellfish Immunol.">
        <title>Early steps in the European eel (Anguilla anguilla)-Vibrio vulnificus interaction in the gills: Role of the RtxA13 toxin.</title>
        <authorList>
            <person name="Callol A."/>
            <person name="Pajuelo D."/>
            <person name="Ebbesson L."/>
            <person name="Teles M."/>
            <person name="MacKenzie S."/>
            <person name="Amaro C."/>
        </authorList>
    </citation>
    <scope>NUCLEOTIDE SEQUENCE</scope>
</reference>
<dbReference type="EMBL" id="GBXM01067451">
    <property type="protein sequence ID" value="JAH41126.1"/>
    <property type="molecule type" value="Transcribed_RNA"/>
</dbReference>
<accession>A0A0E9SII6</accession>
<sequence>MSTLQNTTIILNQRIIDDTSTVWHCFEVLMIYSHLCLTFSRVRGPLHRVTYTIL</sequence>
<proteinExistence type="predicted"/>
<evidence type="ECO:0000313" key="1">
    <source>
        <dbReference type="EMBL" id="JAH41126.1"/>
    </source>
</evidence>
<dbReference type="AlphaFoldDB" id="A0A0E9SII6"/>